<organism evidence="2 3">
    <name type="scientific">Scleroderma citrinum Foug A</name>
    <dbReference type="NCBI Taxonomy" id="1036808"/>
    <lineage>
        <taxon>Eukaryota</taxon>
        <taxon>Fungi</taxon>
        <taxon>Dikarya</taxon>
        <taxon>Basidiomycota</taxon>
        <taxon>Agaricomycotina</taxon>
        <taxon>Agaricomycetes</taxon>
        <taxon>Agaricomycetidae</taxon>
        <taxon>Boletales</taxon>
        <taxon>Sclerodermatineae</taxon>
        <taxon>Sclerodermataceae</taxon>
        <taxon>Scleroderma</taxon>
    </lineage>
</organism>
<name>A0A0C3DJ96_9AGAM</name>
<feature type="compositionally biased region" description="Polar residues" evidence="1">
    <location>
        <begin position="19"/>
        <end position="30"/>
    </location>
</feature>
<gene>
    <name evidence="2" type="ORF">SCLCIDRAFT_1216471</name>
</gene>
<feature type="region of interest" description="Disordered" evidence="1">
    <location>
        <begin position="114"/>
        <end position="133"/>
    </location>
</feature>
<dbReference type="Proteomes" id="UP000053989">
    <property type="component" value="Unassembled WGS sequence"/>
</dbReference>
<dbReference type="HOGENOM" id="CLU_1797616_0_0_1"/>
<accession>A0A0C3DJ96</accession>
<evidence type="ECO:0000313" key="3">
    <source>
        <dbReference type="Proteomes" id="UP000053989"/>
    </source>
</evidence>
<dbReference type="EMBL" id="KN822058">
    <property type="protein sequence ID" value="KIM60765.1"/>
    <property type="molecule type" value="Genomic_DNA"/>
</dbReference>
<reference evidence="2 3" key="1">
    <citation type="submission" date="2014-04" db="EMBL/GenBank/DDBJ databases">
        <authorList>
            <consortium name="DOE Joint Genome Institute"/>
            <person name="Kuo A."/>
            <person name="Kohler A."/>
            <person name="Nagy L.G."/>
            <person name="Floudas D."/>
            <person name="Copeland A."/>
            <person name="Barry K.W."/>
            <person name="Cichocki N."/>
            <person name="Veneault-Fourrey C."/>
            <person name="LaButti K."/>
            <person name="Lindquist E.A."/>
            <person name="Lipzen A."/>
            <person name="Lundell T."/>
            <person name="Morin E."/>
            <person name="Murat C."/>
            <person name="Sun H."/>
            <person name="Tunlid A."/>
            <person name="Henrissat B."/>
            <person name="Grigoriev I.V."/>
            <person name="Hibbett D.S."/>
            <person name="Martin F."/>
            <person name="Nordberg H.P."/>
            <person name="Cantor M.N."/>
            <person name="Hua S.X."/>
        </authorList>
    </citation>
    <scope>NUCLEOTIDE SEQUENCE [LARGE SCALE GENOMIC DNA]</scope>
    <source>
        <strain evidence="2 3">Foug A</strain>
    </source>
</reference>
<protein>
    <submittedName>
        <fullName evidence="2">Uncharacterized protein</fullName>
    </submittedName>
</protein>
<feature type="region of interest" description="Disordered" evidence="1">
    <location>
        <begin position="1"/>
        <end position="38"/>
    </location>
</feature>
<evidence type="ECO:0000313" key="2">
    <source>
        <dbReference type="EMBL" id="KIM60765.1"/>
    </source>
</evidence>
<proteinExistence type="predicted"/>
<feature type="compositionally biased region" description="Low complexity" evidence="1">
    <location>
        <begin position="1"/>
        <end position="18"/>
    </location>
</feature>
<evidence type="ECO:0000256" key="1">
    <source>
        <dbReference type="SAM" id="MobiDB-lite"/>
    </source>
</evidence>
<dbReference type="AlphaFoldDB" id="A0A0C3DJ96"/>
<keyword evidence="3" id="KW-1185">Reference proteome</keyword>
<sequence length="144" mass="15727">MASDLSSSGSLASSTVTSRRNSSPASQEKSSPPVLRSHFIKVASRPGVPQERNVLGATQTPFDLTRIQDTVSVTNNGLLSRRWSAAMKSRDTWEKLTVILPLMQTKNISDKVRLTGTVDPPVRPSPSSSARSLRFYHRRSTASC</sequence>
<dbReference type="InParanoid" id="A0A0C3DJ96"/>
<reference evidence="3" key="2">
    <citation type="submission" date="2015-01" db="EMBL/GenBank/DDBJ databases">
        <title>Evolutionary Origins and Diversification of the Mycorrhizal Mutualists.</title>
        <authorList>
            <consortium name="DOE Joint Genome Institute"/>
            <consortium name="Mycorrhizal Genomics Consortium"/>
            <person name="Kohler A."/>
            <person name="Kuo A."/>
            <person name="Nagy L.G."/>
            <person name="Floudas D."/>
            <person name="Copeland A."/>
            <person name="Barry K.W."/>
            <person name="Cichocki N."/>
            <person name="Veneault-Fourrey C."/>
            <person name="LaButti K."/>
            <person name="Lindquist E.A."/>
            <person name="Lipzen A."/>
            <person name="Lundell T."/>
            <person name="Morin E."/>
            <person name="Murat C."/>
            <person name="Riley R."/>
            <person name="Ohm R."/>
            <person name="Sun H."/>
            <person name="Tunlid A."/>
            <person name="Henrissat B."/>
            <person name="Grigoriev I.V."/>
            <person name="Hibbett D.S."/>
            <person name="Martin F."/>
        </authorList>
    </citation>
    <scope>NUCLEOTIDE SEQUENCE [LARGE SCALE GENOMIC DNA]</scope>
    <source>
        <strain evidence="3">Foug A</strain>
    </source>
</reference>